<dbReference type="PANTHER" id="PTHR37984">
    <property type="entry name" value="PROTEIN CBG26694"/>
    <property type="match status" value="1"/>
</dbReference>
<protein>
    <recommendedName>
        <fullName evidence="1">RNA-directed DNA polymerase</fullName>
        <ecNumber evidence="1">2.7.7.49</ecNumber>
    </recommendedName>
</protein>
<evidence type="ECO:0000256" key="5">
    <source>
        <dbReference type="ARBA" id="ARBA00022759"/>
    </source>
</evidence>
<dbReference type="InterPro" id="IPR043128">
    <property type="entry name" value="Rev_trsase/Diguanyl_cyclase"/>
</dbReference>
<keyword evidence="3" id="KW-0548">Nucleotidyltransferase</keyword>
<dbReference type="InterPro" id="IPR050951">
    <property type="entry name" value="Retrovirus_Pol_polyprotein"/>
</dbReference>
<dbReference type="InterPro" id="IPR041588">
    <property type="entry name" value="Integrase_H2C2"/>
</dbReference>
<reference evidence="11" key="1">
    <citation type="submission" date="2022-03" db="EMBL/GenBank/DDBJ databases">
        <authorList>
            <person name="Tunstrom K."/>
        </authorList>
    </citation>
    <scope>NUCLEOTIDE SEQUENCE</scope>
</reference>
<feature type="region of interest" description="Disordered" evidence="8">
    <location>
        <begin position="1527"/>
        <end position="1549"/>
    </location>
</feature>
<dbReference type="GO" id="GO:0004519">
    <property type="term" value="F:endonuclease activity"/>
    <property type="evidence" value="ECO:0007669"/>
    <property type="project" value="UniProtKB-KW"/>
</dbReference>
<dbReference type="FunFam" id="3.30.70.270:FF:000020">
    <property type="entry name" value="Transposon Tf2-6 polyprotein-like Protein"/>
    <property type="match status" value="1"/>
</dbReference>
<dbReference type="InterPro" id="IPR021109">
    <property type="entry name" value="Peptidase_aspartic_dom_sf"/>
</dbReference>
<dbReference type="Pfam" id="PF17921">
    <property type="entry name" value="Integrase_H2C2"/>
    <property type="match status" value="1"/>
</dbReference>
<dbReference type="SUPFAM" id="SSF53098">
    <property type="entry name" value="Ribonuclease H-like"/>
    <property type="match status" value="1"/>
</dbReference>
<keyword evidence="2" id="KW-0808">Transferase</keyword>
<dbReference type="Gene3D" id="3.30.420.10">
    <property type="entry name" value="Ribonuclease H-like superfamily/Ribonuclease H"/>
    <property type="match status" value="1"/>
</dbReference>
<organism evidence="11 12">
    <name type="scientific">Euphydryas editha</name>
    <name type="common">Edith's checkerspot</name>
    <dbReference type="NCBI Taxonomy" id="104508"/>
    <lineage>
        <taxon>Eukaryota</taxon>
        <taxon>Metazoa</taxon>
        <taxon>Ecdysozoa</taxon>
        <taxon>Arthropoda</taxon>
        <taxon>Hexapoda</taxon>
        <taxon>Insecta</taxon>
        <taxon>Pterygota</taxon>
        <taxon>Neoptera</taxon>
        <taxon>Endopterygota</taxon>
        <taxon>Lepidoptera</taxon>
        <taxon>Glossata</taxon>
        <taxon>Ditrysia</taxon>
        <taxon>Papilionoidea</taxon>
        <taxon>Nymphalidae</taxon>
        <taxon>Nymphalinae</taxon>
        <taxon>Euphydryas</taxon>
    </lineage>
</organism>
<dbReference type="FunFam" id="1.10.340.70:FF:000001">
    <property type="entry name" value="Retrovirus-related Pol polyprotein from transposon gypsy-like Protein"/>
    <property type="match status" value="1"/>
</dbReference>
<dbReference type="InterPro" id="IPR043502">
    <property type="entry name" value="DNA/RNA_pol_sf"/>
</dbReference>
<dbReference type="EC" id="2.7.7.49" evidence="1"/>
<evidence type="ECO:0000313" key="12">
    <source>
        <dbReference type="Proteomes" id="UP001153954"/>
    </source>
</evidence>
<feature type="region of interest" description="Disordered" evidence="8">
    <location>
        <begin position="236"/>
        <end position="308"/>
    </location>
</feature>
<accession>A0AAU9UWS2</accession>
<dbReference type="GO" id="GO:0003676">
    <property type="term" value="F:nucleic acid binding"/>
    <property type="evidence" value="ECO:0007669"/>
    <property type="project" value="InterPro"/>
</dbReference>
<dbReference type="FunFam" id="3.10.20.370:FF:000001">
    <property type="entry name" value="Retrovirus-related Pol polyprotein from transposon 17.6-like protein"/>
    <property type="match status" value="1"/>
</dbReference>
<dbReference type="GO" id="GO:0016787">
    <property type="term" value="F:hydrolase activity"/>
    <property type="evidence" value="ECO:0007669"/>
    <property type="project" value="UniProtKB-KW"/>
</dbReference>
<dbReference type="InterPro" id="IPR000477">
    <property type="entry name" value="RT_dom"/>
</dbReference>
<dbReference type="CDD" id="cd01647">
    <property type="entry name" value="RT_LTR"/>
    <property type="match status" value="1"/>
</dbReference>
<dbReference type="SUPFAM" id="SSF50630">
    <property type="entry name" value="Acid proteases"/>
    <property type="match status" value="1"/>
</dbReference>
<evidence type="ECO:0000256" key="1">
    <source>
        <dbReference type="ARBA" id="ARBA00012493"/>
    </source>
</evidence>
<dbReference type="SUPFAM" id="SSF56672">
    <property type="entry name" value="DNA/RNA polymerases"/>
    <property type="match status" value="1"/>
</dbReference>
<dbReference type="Gene3D" id="3.10.20.370">
    <property type="match status" value="1"/>
</dbReference>
<evidence type="ECO:0000256" key="7">
    <source>
        <dbReference type="ARBA" id="ARBA00022918"/>
    </source>
</evidence>
<evidence type="ECO:0000259" key="9">
    <source>
        <dbReference type="PROSITE" id="PS50878"/>
    </source>
</evidence>
<evidence type="ECO:0000256" key="3">
    <source>
        <dbReference type="ARBA" id="ARBA00022695"/>
    </source>
</evidence>
<dbReference type="InterPro" id="IPR012337">
    <property type="entry name" value="RNaseH-like_sf"/>
</dbReference>
<proteinExistence type="predicted"/>
<keyword evidence="6" id="KW-0378">Hydrolase</keyword>
<evidence type="ECO:0000313" key="11">
    <source>
        <dbReference type="EMBL" id="CAH2102039.1"/>
    </source>
</evidence>
<comment type="caution">
    <text evidence="11">The sequence shown here is derived from an EMBL/GenBank/DDBJ whole genome shotgun (WGS) entry which is preliminary data.</text>
</comment>
<dbReference type="PANTHER" id="PTHR37984:SF5">
    <property type="entry name" value="PROTEIN NYNRIN-LIKE"/>
    <property type="match status" value="1"/>
</dbReference>
<keyword evidence="5" id="KW-0255">Endonuclease</keyword>
<feature type="compositionally biased region" description="Basic residues" evidence="8">
    <location>
        <begin position="1538"/>
        <end position="1549"/>
    </location>
</feature>
<dbReference type="GO" id="GO:0003964">
    <property type="term" value="F:RNA-directed DNA polymerase activity"/>
    <property type="evidence" value="ECO:0007669"/>
    <property type="project" value="UniProtKB-KW"/>
</dbReference>
<dbReference type="PROSITE" id="PS50994">
    <property type="entry name" value="INTEGRASE"/>
    <property type="match status" value="1"/>
</dbReference>
<dbReference type="InterPro" id="IPR041373">
    <property type="entry name" value="RT_RNaseH"/>
</dbReference>
<dbReference type="Pfam" id="PF00078">
    <property type="entry name" value="RVT_1"/>
    <property type="match status" value="1"/>
</dbReference>
<dbReference type="EMBL" id="CAKOGL010000025">
    <property type="protein sequence ID" value="CAH2102039.1"/>
    <property type="molecule type" value="Genomic_DNA"/>
</dbReference>
<sequence length="1549" mass="172854">MPRSTRRKSTQNSDDDVSEDNLGKMKEMMQAFAEVQAESNRLLIESLMASRTHGSVSPSSAPSPVGSTTFAGNFSKCTSRFKGDRNDPEIVEAFVDAIETYKECTNISDIHALKGLPMLLEGEAAVWWRGVKASVTTWQDAIARLRAMFGVPRAPHKILRQIFSVEQSSERAEVFVARIRALIAWLPYKIEERMQLDIVYGLLDRSIRKRLARDTLTSLDELVDKARAIEETLAEVDSSSRKSAAPSSTRAQSSTSAQLAHSSRSTRASSSYSARAPRPSSDGDASVVEYNAPAPPGRTPAAALVPTPTGVRSSNLGTAVAAAPTNSFRSVSTTKDRQGKLFCVYCKRTGYLKVDCAKLIKNNSSDSKSDNTSCYGCGRKGVIRSNCEHCSGKEAFFACDFLSVELSSNKVSSNCVQVTDPLYNKNSCPTVHVDAVVNVLPNCNTLNDHVSRVNTPLLPVNDDNVLPIYSSDCKANLGGRPILPIEIYGLRGTGLADTAAKCSIAGSSLYAVLQRNNHPFRSDVMKVKLADGSLRDMHVKLADVDVNLKGTVIPTTFVIFPEAVKNDTLLGIDFLRQSRIVIDLSRNTWFTADRLEVIHPLRCEASRSFVGCAAAEVLRADEGPMLLPSERSELTELLQEYEYIFAEGGGPTPFAEHHIETGDHPPIAVPPYRFTPAKKAVMEEQLKKMIDQGIIEECESAWAAPALLVPKKDGSYRLCVDYRKLNAVTKSDAYPLPVIDDLLQYTGKSCYMTTIDLRSGYWQVSVKEADRDKTAFVSPFGVHRFTRMPFGLRNAPATFQRLIDRFKTGATLKDVTILGYMDDLIVISASFEQHLQDLRAVFDRLRVFCLRANRAKCVFARDRVKYLGHVITPQGVLPDPDKVAAIAEMKEPTSLKHLKSFLQTCSWFRKFVPNVSKVAKPLTLLTKKNQPWKWDKAQAEAFAELKILLTSAPILRQPDYTLPFVIRNDASNYALGAVLLQGESPSEERPIEYASRLLTSAERNYSTTEREALAVVWAAEKFRGYIDGHQVCIASDHQPLRWLLTLKSPTGRLVRWAMKLQSLNLNVDYTPGKANVIADTLSRPPCDDDARDTCGLCTVVVEMPRWDATTLREDQLADPEIAKIINDIEGKEEVALKRWTERGYYMCKGVLYRYADVDSEEPQLIVPENLRKTIVSECHDTATSGHGGIERTLHRISRRYYFPGMRRYVEEYLKTCVECQKYKPSNKKPPGLIQTPVPAQRFEVLAVDLFGPLPKGPNGERWILIVEDTASKWVEVFALIEATAEACAKKLIEEVFLRFGVPRRLVSDNGVQFVADVMQHAMFVLGVKQNLVPLYHPEANPVERKNRELKTQIAILVKNEHHQWPEVLPFIRFSLNTSLTSSTGQTPAYLTYGRELRSPITAQSDLRAIVEAENYVPQITPYLLKLADTLSTAKERIEHEQDTSKVVKEKTRQVAEAYEPGDLVLLKTHVLSNASKGVSSKFIPKRDGPYRVTKKVSPTTYLLSHCEPPGEVIGKYHTADFRRYHARSESDHVVPLAPKRKRGRPRKIA</sequence>
<keyword evidence="4" id="KW-0540">Nuclease</keyword>
<feature type="region of interest" description="Disordered" evidence="8">
    <location>
        <begin position="1"/>
        <end position="21"/>
    </location>
</feature>
<keyword evidence="12" id="KW-1185">Reference proteome</keyword>
<dbReference type="InterPro" id="IPR036397">
    <property type="entry name" value="RNaseH_sf"/>
</dbReference>
<evidence type="ECO:0000256" key="6">
    <source>
        <dbReference type="ARBA" id="ARBA00022801"/>
    </source>
</evidence>
<dbReference type="GO" id="GO:0042575">
    <property type="term" value="C:DNA polymerase complex"/>
    <property type="evidence" value="ECO:0007669"/>
    <property type="project" value="UniProtKB-ARBA"/>
</dbReference>
<dbReference type="Pfam" id="PF17917">
    <property type="entry name" value="RT_RNaseH"/>
    <property type="match status" value="1"/>
</dbReference>
<evidence type="ECO:0000259" key="10">
    <source>
        <dbReference type="PROSITE" id="PS50994"/>
    </source>
</evidence>
<feature type="compositionally biased region" description="Low complexity" evidence="8">
    <location>
        <begin position="241"/>
        <end position="280"/>
    </location>
</feature>
<feature type="domain" description="Reverse transcriptase" evidence="9">
    <location>
        <begin position="690"/>
        <end position="871"/>
    </location>
</feature>
<dbReference type="GO" id="GO:0015074">
    <property type="term" value="P:DNA integration"/>
    <property type="evidence" value="ECO:0007669"/>
    <property type="project" value="InterPro"/>
</dbReference>
<dbReference type="PROSITE" id="PS50878">
    <property type="entry name" value="RT_POL"/>
    <property type="match status" value="1"/>
</dbReference>
<evidence type="ECO:0000256" key="2">
    <source>
        <dbReference type="ARBA" id="ARBA00022679"/>
    </source>
</evidence>
<evidence type="ECO:0000256" key="8">
    <source>
        <dbReference type="SAM" id="MobiDB-lite"/>
    </source>
</evidence>
<dbReference type="Gene3D" id="1.10.340.70">
    <property type="match status" value="1"/>
</dbReference>
<name>A0AAU9UWS2_EUPED</name>
<dbReference type="Proteomes" id="UP001153954">
    <property type="component" value="Unassembled WGS sequence"/>
</dbReference>
<dbReference type="Gene3D" id="2.40.70.10">
    <property type="entry name" value="Acid Proteases"/>
    <property type="match status" value="1"/>
</dbReference>
<keyword evidence="7" id="KW-0695">RNA-directed DNA polymerase</keyword>
<dbReference type="Gene3D" id="3.30.70.270">
    <property type="match status" value="2"/>
</dbReference>
<evidence type="ECO:0000256" key="4">
    <source>
        <dbReference type="ARBA" id="ARBA00022722"/>
    </source>
</evidence>
<dbReference type="InterPro" id="IPR001584">
    <property type="entry name" value="Integrase_cat-core"/>
</dbReference>
<dbReference type="Gene3D" id="3.10.10.10">
    <property type="entry name" value="HIV Type 1 Reverse Transcriptase, subunit A, domain 1"/>
    <property type="match status" value="1"/>
</dbReference>
<dbReference type="CDD" id="cd09274">
    <property type="entry name" value="RNase_HI_RT_Ty3"/>
    <property type="match status" value="1"/>
</dbReference>
<gene>
    <name evidence="11" type="ORF">EEDITHA_LOCUS16730</name>
</gene>
<feature type="domain" description="Integrase catalytic" evidence="10">
    <location>
        <begin position="1234"/>
        <end position="1395"/>
    </location>
</feature>